<keyword evidence="1" id="KW-0732">Signal</keyword>
<reference evidence="2 3" key="1">
    <citation type="journal article" date="2016" name="Nat. Commun.">
        <title>Ectomycorrhizal ecology is imprinted in the genome of the dominant symbiotic fungus Cenococcum geophilum.</title>
        <authorList>
            <consortium name="DOE Joint Genome Institute"/>
            <person name="Peter M."/>
            <person name="Kohler A."/>
            <person name="Ohm R.A."/>
            <person name="Kuo A."/>
            <person name="Krutzmann J."/>
            <person name="Morin E."/>
            <person name="Arend M."/>
            <person name="Barry K.W."/>
            <person name="Binder M."/>
            <person name="Choi C."/>
            <person name="Clum A."/>
            <person name="Copeland A."/>
            <person name="Grisel N."/>
            <person name="Haridas S."/>
            <person name="Kipfer T."/>
            <person name="LaButti K."/>
            <person name="Lindquist E."/>
            <person name="Lipzen A."/>
            <person name="Maire R."/>
            <person name="Meier B."/>
            <person name="Mihaltcheva S."/>
            <person name="Molinier V."/>
            <person name="Murat C."/>
            <person name="Poggeler S."/>
            <person name="Quandt C.A."/>
            <person name="Sperisen C."/>
            <person name="Tritt A."/>
            <person name="Tisserant E."/>
            <person name="Crous P.W."/>
            <person name="Henrissat B."/>
            <person name="Nehls U."/>
            <person name="Egli S."/>
            <person name="Spatafora J.W."/>
            <person name="Grigoriev I.V."/>
            <person name="Martin F.M."/>
        </authorList>
    </citation>
    <scope>NUCLEOTIDE SEQUENCE [LARGE SCALE GENOMIC DNA]</scope>
    <source>
        <strain evidence="2 3">CBS 459.81</strain>
    </source>
</reference>
<dbReference type="AlphaFoldDB" id="A0A8E2E3T6"/>
<feature type="chain" id="PRO_5034807401" description="Antifreeze protein" evidence="1">
    <location>
        <begin position="31"/>
        <end position="147"/>
    </location>
</feature>
<evidence type="ECO:0000313" key="2">
    <source>
        <dbReference type="EMBL" id="OCK76921.1"/>
    </source>
</evidence>
<dbReference type="OrthoDB" id="3795582at2759"/>
<sequence length="147" mass="15427">MTHDHKIKMLTPKYTLMTLAALVSTIVAEACPPCYTHTTGGILNCPMIPVHTPACIEPQCVILSSTTIPGPNPACPTTPTITTYAACPTTATCRKGCEILTTTVSGTPYSCGVSWDTATPTTSADLSCENRDSTPSTATTTDFNLLL</sequence>
<proteinExistence type="predicted"/>
<evidence type="ECO:0000313" key="3">
    <source>
        <dbReference type="Proteomes" id="UP000250266"/>
    </source>
</evidence>
<protein>
    <recommendedName>
        <fullName evidence="4">Antifreeze protein</fullName>
    </recommendedName>
</protein>
<name>A0A8E2E3T6_9PEZI</name>
<keyword evidence="3" id="KW-1185">Reference proteome</keyword>
<feature type="signal peptide" evidence="1">
    <location>
        <begin position="1"/>
        <end position="30"/>
    </location>
</feature>
<accession>A0A8E2E3T6</accession>
<evidence type="ECO:0000256" key="1">
    <source>
        <dbReference type="SAM" id="SignalP"/>
    </source>
</evidence>
<evidence type="ECO:0008006" key="4">
    <source>
        <dbReference type="Google" id="ProtNLM"/>
    </source>
</evidence>
<organism evidence="2 3">
    <name type="scientific">Lepidopterella palustris CBS 459.81</name>
    <dbReference type="NCBI Taxonomy" id="1314670"/>
    <lineage>
        <taxon>Eukaryota</taxon>
        <taxon>Fungi</taxon>
        <taxon>Dikarya</taxon>
        <taxon>Ascomycota</taxon>
        <taxon>Pezizomycotina</taxon>
        <taxon>Dothideomycetes</taxon>
        <taxon>Pleosporomycetidae</taxon>
        <taxon>Mytilinidiales</taxon>
        <taxon>Argynnaceae</taxon>
        <taxon>Lepidopterella</taxon>
    </lineage>
</organism>
<dbReference type="Proteomes" id="UP000250266">
    <property type="component" value="Unassembled WGS sequence"/>
</dbReference>
<dbReference type="EMBL" id="KV745168">
    <property type="protein sequence ID" value="OCK76921.1"/>
    <property type="molecule type" value="Genomic_DNA"/>
</dbReference>
<gene>
    <name evidence="2" type="ORF">K432DRAFT_407762</name>
</gene>